<feature type="region of interest" description="Disordered" evidence="2">
    <location>
        <begin position="195"/>
        <end position="247"/>
    </location>
</feature>
<dbReference type="GeneID" id="11534677"/>
<dbReference type="GO" id="GO:0005741">
    <property type="term" value="C:mitochondrial outer membrane"/>
    <property type="evidence" value="ECO:0007669"/>
    <property type="project" value="TreeGrafter"/>
</dbReference>
<reference evidence="3 4" key="1">
    <citation type="journal article" date="2011" name="Proc. Natl. Acad. Sci. U.S.A.">
        <title>Evolutionary erosion of yeast sex chromosomes by mating-type switching accidents.</title>
        <authorList>
            <person name="Gordon J.L."/>
            <person name="Armisen D."/>
            <person name="Proux-Wera E."/>
            <person name="Oheigeartaigh S.S."/>
            <person name="Byrne K.P."/>
            <person name="Wolfe K.H."/>
        </authorList>
    </citation>
    <scope>NUCLEOTIDE SEQUENCE [LARGE SCALE GENOMIC DNA]</scope>
    <source>
        <strain evidence="4">ATCC 24235 / CBS 4417 / NBRC 1672 / NRRL Y-8282 / UCD 70-5</strain>
    </source>
</reference>
<dbReference type="GO" id="GO:0005829">
    <property type="term" value="C:cytosol"/>
    <property type="evidence" value="ECO:0007669"/>
    <property type="project" value="TreeGrafter"/>
</dbReference>
<dbReference type="PANTHER" id="PTHR31859:SF1">
    <property type="entry name" value="TETRATRICOPEPTIDE REPEAT PROTEIN 39C"/>
    <property type="match status" value="1"/>
</dbReference>
<dbReference type="eggNOG" id="KOG3783">
    <property type="taxonomic scope" value="Eukaryota"/>
</dbReference>
<accession>G8BXH9</accession>
<dbReference type="GO" id="GO:0005634">
    <property type="term" value="C:nucleus"/>
    <property type="evidence" value="ECO:0007669"/>
    <property type="project" value="TreeGrafter"/>
</dbReference>
<dbReference type="AlphaFoldDB" id="G8BXH9"/>
<dbReference type="OrthoDB" id="2154985at2759"/>
<dbReference type="HOGENOM" id="CLU_014926_0_0_1"/>
<dbReference type="EMBL" id="HE612864">
    <property type="protein sequence ID" value="CCE64607.1"/>
    <property type="molecule type" value="Genomic_DNA"/>
</dbReference>
<name>G8BXH9_TETPH</name>
<evidence type="ECO:0008006" key="5">
    <source>
        <dbReference type="Google" id="ProtNLM"/>
    </source>
</evidence>
<comment type="similarity">
    <text evidence="1">Belongs to the IML2 family.</text>
</comment>
<dbReference type="Pfam" id="PF10300">
    <property type="entry name" value="Iml2-TPR_39"/>
    <property type="match status" value="1"/>
</dbReference>
<evidence type="ECO:0000313" key="4">
    <source>
        <dbReference type="Proteomes" id="UP000005666"/>
    </source>
</evidence>
<evidence type="ECO:0000256" key="2">
    <source>
        <dbReference type="SAM" id="MobiDB-lite"/>
    </source>
</evidence>
<evidence type="ECO:0000313" key="3">
    <source>
        <dbReference type="EMBL" id="CCE64607.1"/>
    </source>
</evidence>
<dbReference type="PANTHER" id="PTHR31859">
    <property type="entry name" value="TETRATRICOPEPTIDE REPEAT PROTEIN 39 FAMILY MEMBER"/>
    <property type="match status" value="1"/>
</dbReference>
<dbReference type="Proteomes" id="UP000005666">
    <property type="component" value="Chromosome 9"/>
</dbReference>
<protein>
    <recommendedName>
        <fullName evidence="5">Inclusion body clearance protein IML2</fullName>
    </recommendedName>
</protein>
<feature type="compositionally biased region" description="Low complexity" evidence="2">
    <location>
        <begin position="214"/>
        <end position="243"/>
    </location>
</feature>
<sequence>MFRGVLGALTGNRGQVTLTQEEKVRRVLKQAHDFEIALKAMDYVLDDRADEGLSLLANGESDIEKRLGGDESAEVNPNDKTIGVLAKGVIEFLEATLGFEAEEMKKASATLAEAENLSLKSRQFAQKMDLRSSSIYPPGTVYAVTYTESCLLHALLMIFSESVLEGAKALLKLRKAYYMLQEIFQAIKKAEKLQKSADKPSRSRLGSLRAKHNSSSSARASAAGTGSPRVKSGSVSSARSSASYKNATNDSDASFISGTSHFTSSDIPYELNENEKVDHDLLEFAEEVHKMRIKRLTGAHIGNSPAINRLRTDLGLDSSKVLPEGKESEAYDTLTELDLSQATIDEFIHSGVNLCYGILQVVLSLLPSNIGAVLSIVGFRGSREDGLRLVWRSTKQRNIHGCIGLLGLMFYYDGPFQFTDDDFDIPVAKESTSLMKTETNSTIRSESDMDGPTLLHPGKILENALLQSRALFPNSALWLLNESTMLAGKGRLYDAVTLMDSIDADQIRMRQVKSLMIFNRAILLVHLHEYERAATDLLSLINISGWSHALYYYFAGCCYLEIYRMHQMGIKEVEDAAKFKNLAYKYIFDSPIKDGKGFKSKPLPLDKFMMRKVSQFEATKLRLNLEDPLDAIGTSPVRELQYFYNGYNRMTKEHLGITYKMLTEYHNPAVDEHNEDQELIKNLLVSLTLRRLGNVEEGFTILDKAVIPHFFSVINGKTKYVKKTEDPWLYPTALYERALFTWKLKEMDGLKEAREWLLRAQGYADDYELSSRVEMKIKAALDRVEHSL</sequence>
<dbReference type="InterPro" id="IPR019412">
    <property type="entry name" value="IML2/TPR_39"/>
</dbReference>
<dbReference type="OMA" id="WNGYNRM"/>
<proteinExistence type="inferred from homology"/>
<evidence type="ECO:0000256" key="1">
    <source>
        <dbReference type="ARBA" id="ARBA00010925"/>
    </source>
</evidence>
<dbReference type="KEGG" id="tpf:TPHA_0I01010"/>
<dbReference type="RefSeq" id="XP_003687041.1">
    <property type="nucleotide sequence ID" value="XM_003686993.1"/>
</dbReference>
<gene>
    <name evidence="3" type="primary">TPHA0I01010</name>
    <name evidence="3" type="ordered locus">TPHA_0I01010</name>
</gene>
<organism evidence="3 4">
    <name type="scientific">Tetrapisispora phaffii (strain ATCC 24235 / CBS 4417 / NBRC 1672 / NRRL Y-8282 / UCD 70-5)</name>
    <name type="common">Yeast</name>
    <name type="synonym">Fabospora phaffii</name>
    <dbReference type="NCBI Taxonomy" id="1071381"/>
    <lineage>
        <taxon>Eukaryota</taxon>
        <taxon>Fungi</taxon>
        <taxon>Dikarya</taxon>
        <taxon>Ascomycota</taxon>
        <taxon>Saccharomycotina</taxon>
        <taxon>Saccharomycetes</taxon>
        <taxon>Saccharomycetales</taxon>
        <taxon>Saccharomycetaceae</taxon>
        <taxon>Tetrapisispora</taxon>
    </lineage>
</organism>
<keyword evidence="4" id="KW-1185">Reference proteome</keyword>